<dbReference type="AlphaFoldDB" id="A0A1H1JV34"/>
<keyword evidence="2" id="KW-1185">Reference proteome</keyword>
<evidence type="ECO:0000313" key="1">
    <source>
        <dbReference type="EMBL" id="SDR53589.1"/>
    </source>
</evidence>
<accession>A0A1H1JV34</accession>
<proteinExistence type="predicted"/>
<sequence>MIQANNATICCIIGLARLSSTIGSLLASYGLNVQVLARTFKMTVDFHQPITACLFRKSFINV</sequence>
<dbReference type="STRING" id="157910.SAMN05445850_5719"/>
<gene>
    <name evidence="1" type="ORF">SAMN05445850_5719</name>
</gene>
<reference evidence="2" key="1">
    <citation type="submission" date="2016-10" db="EMBL/GenBank/DDBJ databases">
        <authorList>
            <person name="Varghese N."/>
            <person name="Submissions S."/>
        </authorList>
    </citation>
    <scope>NUCLEOTIDE SEQUENCE [LARGE SCALE GENOMIC DNA]</scope>
    <source>
        <strain evidence="2">DUS833</strain>
    </source>
</reference>
<protein>
    <submittedName>
        <fullName evidence="1">Uncharacterized protein</fullName>
    </submittedName>
</protein>
<organism evidence="1 2">
    <name type="scientific">Paraburkholderia tuberum</name>
    <dbReference type="NCBI Taxonomy" id="157910"/>
    <lineage>
        <taxon>Bacteria</taxon>
        <taxon>Pseudomonadati</taxon>
        <taxon>Pseudomonadota</taxon>
        <taxon>Betaproteobacteria</taxon>
        <taxon>Burkholderiales</taxon>
        <taxon>Burkholderiaceae</taxon>
        <taxon>Paraburkholderia</taxon>
    </lineage>
</organism>
<name>A0A1H1JV34_9BURK</name>
<dbReference type="Proteomes" id="UP000199365">
    <property type="component" value="Unassembled WGS sequence"/>
</dbReference>
<dbReference type="EMBL" id="FNKX01000002">
    <property type="protein sequence ID" value="SDR53589.1"/>
    <property type="molecule type" value="Genomic_DNA"/>
</dbReference>
<evidence type="ECO:0000313" key="2">
    <source>
        <dbReference type="Proteomes" id="UP000199365"/>
    </source>
</evidence>